<evidence type="ECO:0000313" key="1">
    <source>
        <dbReference type="EMBL" id="WAR05462.1"/>
    </source>
</evidence>
<protein>
    <recommendedName>
        <fullName evidence="3">Secreted protein</fullName>
    </recommendedName>
</protein>
<accession>A0ABY7E927</accession>
<sequence>MLPSVKLLLRAATSTHPNISPQRRLMVMSGTTLWLAVRVFIRQENTSRGGGWTYFKTTISPVSLYITDWTAAVVHGQGTLH</sequence>
<organism evidence="1 2">
    <name type="scientific">Mya arenaria</name>
    <name type="common">Soft-shell clam</name>
    <dbReference type="NCBI Taxonomy" id="6604"/>
    <lineage>
        <taxon>Eukaryota</taxon>
        <taxon>Metazoa</taxon>
        <taxon>Spiralia</taxon>
        <taxon>Lophotrochozoa</taxon>
        <taxon>Mollusca</taxon>
        <taxon>Bivalvia</taxon>
        <taxon>Autobranchia</taxon>
        <taxon>Heteroconchia</taxon>
        <taxon>Euheterodonta</taxon>
        <taxon>Imparidentia</taxon>
        <taxon>Neoheterodontei</taxon>
        <taxon>Myida</taxon>
        <taxon>Myoidea</taxon>
        <taxon>Myidae</taxon>
        <taxon>Mya</taxon>
    </lineage>
</organism>
<dbReference type="EMBL" id="CP111016">
    <property type="protein sequence ID" value="WAR05462.1"/>
    <property type="molecule type" value="Genomic_DNA"/>
</dbReference>
<evidence type="ECO:0008006" key="3">
    <source>
        <dbReference type="Google" id="ProtNLM"/>
    </source>
</evidence>
<reference evidence="1" key="1">
    <citation type="submission" date="2022-11" db="EMBL/GenBank/DDBJ databases">
        <title>Centuries of genome instability and evolution in soft-shell clam transmissible cancer (bioRxiv).</title>
        <authorList>
            <person name="Hart S.F.M."/>
            <person name="Yonemitsu M.A."/>
            <person name="Giersch R.M."/>
            <person name="Beal B.F."/>
            <person name="Arriagada G."/>
            <person name="Davis B.W."/>
            <person name="Ostrander E.A."/>
            <person name="Goff S.P."/>
            <person name="Metzger M.J."/>
        </authorList>
    </citation>
    <scope>NUCLEOTIDE SEQUENCE</scope>
    <source>
        <strain evidence="1">MELC-2E11</strain>
        <tissue evidence="1">Siphon/mantle</tissue>
    </source>
</reference>
<dbReference type="Proteomes" id="UP001164746">
    <property type="component" value="Chromosome 5"/>
</dbReference>
<name>A0ABY7E927_MYAAR</name>
<keyword evidence="2" id="KW-1185">Reference proteome</keyword>
<proteinExistence type="predicted"/>
<evidence type="ECO:0000313" key="2">
    <source>
        <dbReference type="Proteomes" id="UP001164746"/>
    </source>
</evidence>
<gene>
    <name evidence="1" type="ORF">MAR_020831</name>
</gene>